<proteinExistence type="predicted"/>
<name>A0ABN7V9T4_GIGMA</name>
<comment type="caution">
    <text evidence="1">The sequence shown here is derived from an EMBL/GenBank/DDBJ whole genome shotgun (WGS) entry which is preliminary data.</text>
</comment>
<organism evidence="1 2">
    <name type="scientific">Gigaspora margarita</name>
    <dbReference type="NCBI Taxonomy" id="4874"/>
    <lineage>
        <taxon>Eukaryota</taxon>
        <taxon>Fungi</taxon>
        <taxon>Fungi incertae sedis</taxon>
        <taxon>Mucoromycota</taxon>
        <taxon>Glomeromycotina</taxon>
        <taxon>Glomeromycetes</taxon>
        <taxon>Diversisporales</taxon>
        <taxon>Gigasporaceae</taxon>
        <taxon>Gigaspora</taxon>
    </lineage>
</organism>
<accession>A0ABN7V9T4</accession>
<sequence length="159" mass="18200">MNMSHYKTFSFDTNTQYTNILTSGFYMNILLLYKPNTDESDQEETYTLIPNTFISLEKLYKFNNKKGSDQVNIYTLTLYVSTLDVRAIVSYALELYEPNADEFDQINAYTSISYASTLLGDHILDELNTNELDQDDTISSISCDSILSDSSDIQVVVLW</sequence>
<dbReference type="EMBL" id="CAJVQB010011490">
    <property type="protein sequence ID" value="CAG8748108.1"/>
    <property type="molecule type" value="Genomic_DNA"/>
</dbReference>
<reference evidence="1 2" key="1">
    <citation type="submission" date="2021-06" db="EMBL/GenBank/DDBJ databases">
        <authorList>
            <person name="Kallberg Y."/>
            <person name="Tangrot J."/>
            <person name="Rosling A."/>
        </authorList>
    </citation>
    <scope>NUCLEOTIDE SEQUENCE [LARGE SCALE GENOMIC DNA]</scope>
    <source>
        <strain evidence="1 2">120-4 pot B 10/14</strain>
    </source>
</reference>
<gene>
    <name evidence="1" type="ORF">GMARGA_LOCUS16086</name>
</gene>
<dbReference type="Proteomes" id="UP000789901">
    <property type="component" value="Unassembled WGS sequence"/>
</dbReference>
<evidence type="ECO:0000313" key="1">
    <source>
        <dbReference type="EMBL" id="CAG8748108.1"/>
    </source>
</evidence>
<protein>
    <submittedName>
        <fullName evidence="1">37567_t:CDS:1</fullName>
    </submittedName>
</protein>
<evidence type="ECO:0000313" key="2">
    <source>
        <dbReference type="Proteomes" id="UP000789901"/>
    </source>
</evidence>
<keyword evidence="2" id="KW-1185">Reference proteome</keyword>